<dbReference type="PIRSF" id="PIRSF016493">
    <property type="entry name" value="Glycyl_aminpptds"/>
    <property type="match status" value="1"/>
</dbReference>
<dbReference type="InterPro" id="IPR024191">
    <property type="entry name" value="Peptidase_M61"/>
</dbReference>
<reference evidence="4 5" key="1">
    <citation type="submission" date="2020-10" db="EMBL/GenBank/DDBJ databases">
        <title>Phylogeny of dyella-like bacteria.</title>
        <authorList>
            <person name="Fu J."/>
        </authorList>
    </citation>
    <scope>NUCLEOTIDE SEQUENCE [LARGE SCALE GENOMIC DNA]</scope>
    <source>
        <strain evidence="4 5">DHG40</strain>
    </source>
</reference>
<dbReference type="InterPro" id="IPR041489">
    <property type="entry name" value="PDZ_6"/>
</dbReference>
<proteinExistence type="predicted"/>
<dbReference type="Pfam" id="PF17820">
    <property type="entry name" value="PDZ_6"/>
    <property type="match status" value="1"/>
</dbReference>
<evidence type="ECO:0000259" key="1">
    <source>
        <dbReference type="Pfam" id="PF05299"/>
    </source>
</evidence>
<dbReference type="Pfam" id="PF05299">
    <property type="entry name" value="Peptidase_M61"/>
    <property type="match status" value="1"/>
</dbReference>
<name>A0ABW8IFL9_9GAMM</name>
<evidence type="ECO:0000313" key="5">
    <source>
        <dbReference type="Proteomes" id="UP001620409"/>
    </source>
</evidence>
<organism evidence="4 5">
    <name type="scientific">Dyella humi</name>
    <dbReference type="NCBI Taxonomy" id="1770547"/>
    <lineage>
        <taxon>Bacteria</taxon>
        <taxon>Pseudomonadati</taxon>
        <taxon>Pseudomonadota</taxon>
        <taxon>Gammaproteobacteria</taxon>
        <taxon>Lysobacterales</taxon>
        <taxon>Rhodanobacteraceae</taxon>
        <taxon>Dyella</taxon>
    </lineage>
</organism>
<feature type="domain" description="PDZ" evidence="2">
    <location>
        <begin position="528"/>
        <end position="577"/>
    </location>
</feature>
<accession>A0ABW8IFL9</accession>
<dbReference type="Gene3D" id="2.30.42.10">
    <property type="match status" value="1"/>
</dbReference>
<dbReference type="InterPro" id="IPR036034">
    <property type="entry name" value="PDZ_sf"/>
</dbReference>
<dbReference type="Pfam" id="PF17899">
    <property type="entry name" value="Peptidase_M61_N"/>
    <property type="match status" value="1"/>
</dbReference>
<evidence type="ECO:0000259" key="2">
    <source>
        <dbReference type="Pfam" id="PF17820"/>
    </source>
</evidence>
<dbReference type="InterPro" id="IPR027268">
    <property type="entry name" value="Peptidase_M4/M1_CTD_sf"/>
</dbReference>
<keyword evidence="5" id="KW-1185">Reference proteome</keyword>
<feature type="domain" description="Peptidase M61 catalytic" evidence="1">
    <location>
        <begin position="298"/>
        <end position="414"/>
    </location>
</feature>
<dbReference type="SUPFAM" id="SSF50156">
    <property type="entry name" value="PDZ domain-like"/>
    <property type="match status" value="1"/>
</dbReference>
<comment type="caution">
    <text evidence="4">The sequence shown here is derived from an EMBL/GenBank/DDBJ whole genome shotgun (WGS) entry which is preliminary data.</text>
</comment>
<dbReference type="Gene3D" id="1.10.390.10">
    <property type="entry name" value="Neutral Protease Domain 2"/>
    <property type="match status" value="1"/>
</dbReference>
<sequence length="619" mass="68408">MSTTCSVASGVKPPILLKVDLRDAPRKLLHTTEVIPVKPGPMTLAYPQWLPSVHLAGPIDQQAGLFITAHRVGFAAPTPIRWERDPVELYLFHIVVPKGVSSIEVNFDFITAADATAAGSTDANIAVLNWNTVLLYPYHGRSTKVASIEVTPTIVMPANWHFASALQSNEGPASPEPSNSVTFHTVSLEQLVDSPVLSGRYFREILLAPEITPKHYLDLVADTPASLQINQSHIDKFSELVRQAGTLFHSRHYDSFHMLVTLSDQIAGDAFDHHQSLDNRRPADFLTSEKSLTLYGDYIAHDFVHSWNGKYRRSMSLMAANYQMPIIGTDLWIYEGLTDYLAGVLAARSGIWTQQQFLDQWSEKAARFEHRPGKTWRDLQDTATMAPILWAADSSAYESWRLGGYDFYGEGALIWLEVDTTIRSGTGGKKSLDDFLAVFYGKGTGTGTDTLPFTFEDLVNALNTVYPHDWASFFKERLHKLTPEAPLGGFTHGGYRLVYRDTPNAWTALAGKKDFEYSIAMKVRPDGVVTDVLIGGIADKAGFAPGMKLLSVNGNPFSIDQLQRAIRNAKGAPLPIECAVENNGVATTLTLAYHSGEQYPALERDVGTKDRLLEIVTPR</sequence>
<gene>
    <name evidence="4" type="ORF">ISP18_00750</name>
</gene>
<dbReference type="Proteomes" id="UP001620409">
    <property type="component" value="Unassembled WGS sequence"/>
</dbReference>
<evidence type="ECO:0000259" key="3">
    <source>
        <dbReference type="Pfam" id="PF17899"/>
    </source>
</evidence>
<evidence type="ECO:0000313" key="4">
    <source>
        <dbReference type="EMBL" id="MFK2853121.1"/>
    </source>
</evidence>
<dbReference type="Gene3D" id="2.60.40.3650">
    <property type="match status" value="1"/>
</dbReference>
<dbReference type="InterPro" id="IPR007963">
    <property type="entry name" value="Peptidase_M61_catalytic"/>
</dbReference>
<protein>
    <submittedName>
        <fullName evidence="4">M61 family metallopeptidase</fullName>
    </submittedName>
</protein>
<dbReference type="EMBL" id="JADIKI010000020">
    <property type="protein sequence ID" value="MFK2853121.1"/>
    <property type="molecule type" value="Genomic_DNA"/>
</dbReference>
<dbReference type="InterPro" id="IPR040756">
    <property type="entry name" value="Peptidase_M61_N"/>
</dbReference>
<feature type="domain" description="Peptidase M61 N-terminal" evidence="3">
    <location>
        <begin position="17"/>
        <end position="199"/>
    </location>
</feature>